<feature type="chain" id="PRO_5040403455" evidence="1">
    <location>
        <begin position="24"/>
        <end position="164"/>
    </location>
</feature>
<evidence type="ECO:0000313" key="2">
    <source>
        <dbReference type="EMBL" id="CAG8583617.1"/>
    </source>
</evidence>
<evidence type="ECO:0000313" key="3">
    <source>
        <dbReference type="Proteomes" id="UP000789572"/>
    </source>
</evidence>
<dbReference type="EMBL" id="CAJVPJ010001260">
    <property type="protein sequence ID" value="CAG8583617.1"/>
    <property type="molecule type" value="Genomic_DNA"/>
</dbReference>
<protein>
    <submittedName>
        <fullName evidence="2">5369_t:CDS:1</fullName>
    </submittedName>
</protein>
<keyword evidence="1" id="KW-0732">Signal</keyword>
<comment type="caution">
    <text evidence="2">The sequence shown here is derived from an EMBL/GenBank/DDBJ whole genome shotgun (WGS) entry which is preliminary data.</text>
</comment>
<proteinExistence type="predicted"/>
<gene>
    <name evidence="2" type="ORF">POCULU_LOCUS6614</name>
</gene>
<name>A0A9N9G7X6_9GLOM</name>
<accession>A0A9N9G7X6</accession>
<sequence>MKSLYIFFLLAVLIFTDSTPANATSLHRCVFKVGENPLNLPTKATGIPSGLRAGYNRNTINGILEFTRFNDKKLFIGGFIDLDGVGGIELIYDLHVARCSTKTSAEPGDPAIIDLDGESFDTPIATTINKPLPKLDANTDCCFVVDEFAATERILGVARLQQIF</sequence>
<evidence type="ECO:0000256" key="1">
    <source>
        <dbReference type="SAM" id="SignalP"/>
    </source>
</evidence>
<dbReference type="AlphaFoldDB" id="A0A9N9G7X6"/>
<keyword evidence="3" id="KW-1185">Reference proteome</keyword>
<dbReference type="Proteomes" id="UP000789572">
    <property type="component" value="Unassembled WGS sequence"/>
</dbReference>
<dbReference type="OrthoDB" id="10371278at2759"/>
<organism evidence="2 3">
    <name type="scientific">Paraglomus occultum</name>
    <dbReference type="NCBI Taxonomy" id="144539"/>
    <lineage>
        <taxon>Eukaryota</taxon>
        <taxon>Fungi</taxon>
        <taxon>Fungi incertae sedis</taxon>
        <taxon>Mucoromycota</taxon>
        <taxon>Glomeromycotina</taxon>
        <taxon>Glomeromycetes</taxon>
        <taxon>Paraglomerales</taxon>
        <taxon>Paraglomeraceae</taxon>
        <taxon>Paraglomus</taxon>
    </lineage>
</organism>
<reference evidence="2" key="1">
    <citation type="submission" date="2021-06" db="EMBL/GenBank/DDBJ databases">
        <authorList>
            <person name="Kallberg Y."/>
            <person name="Tangrot J."/>
            <person name="Rosling A."/>
        </authorList>
    </citation>
    <scope>NUCLEOTIDE SEQUENCE</scope>
    <source>
        <strain evidence="2">IA702</strain>
    </source>
</reference>
<feature type="signal peptide" evidence="1">
    <location>
        <begin position="1"/>
        <end position="23"/>
    </location>
</feature>